<organism evidence="1">
    <name type="scientific">Anguilla anguilla</name>
    <name type="common">European freshwater eel</name>
    <name type="synonym">Muraena anguilla</name>
    <dbReference type="NCBI Taxonomy" id="7936"/>
    <lineage>
        <taxon>Eukaryota</taxon>
        <taxon>Metazoa</taxon>
        <taxon>Chordata</taxon>
        <taxon>Craniata</taxon>
        <taxon>Vertebrata</taxon>
        <taxon>Euteleostomi</taxon>
        <taxon>Actinopterygii</taxon>
        <taxon>Neopterygii</taxon>
        <taxon>Teleostei</taxon>
        <taxon>Anguilliformes</taxon>
        <taxon>Anguillidae</taxon>
        <taxon>Anguilla</taxon>
    </lineage>
</organism>
<accession>A0A0E9T637</accession>
<dbReference type="AlphaFoldDB" id="A0A0E9T637"/>
<proteinExistence type="predicted"/>
<sequence length="27" mass="3228">MEETHKQAGVFLELRQNFTEWSVGFKD</sequence>
<protein>
    <submittedName>
        <fullName evidence="1">Uncharacterized protein</fullName>
    </submittedName>
</protein>
<evidence type="ECO:0000313" key="1">
    <source>
        <dbReference type="EMBL" id="JAH49134.1"/>
    </source>
</evidence>
<reference evidence="1" key="2">
    <citation type="journal article" date="2015" name="Fish Shellfish Immunol.">
        <title>Early steps in the European eel (Anguilla anguilla)-Vibrio vulnificus interaction in the gills: Role of the RtxA13 toxin.</title>
        <authorList>
            <person name="Callol A."/>
            <person name="Pajuelo D."/>
            <person name="Ebbesson L."/>
            <person name="Teles M."/>
            <person name="MacKenzie S."/>
            <person name="Amaro C."/>
        </authorList>
    </citation>
    <scope>NUCLEOTIDE SEQUENCE</scope>
</reference>
<name>A0A0E9T637_ANGAN</name>
<dbReference type="EMBL" id="GBXM01059443">
    <property type="protein sequence ID" value="JAH49134.1"/>
    <property type="molecule type" value="Transcribed_RNA"/>
</dbReference>
<reference evidence="1" key="1">
    <citation type="submission" date="2014-11" db="EMBL/GenBank/DDBJ databases">
        <authorList>
            <person name="Amaro Gonzalez C."/>
        </authorList>
    </citation>
    <scope>NUCLEOTIDE SEQUENCE</scope>
</reference>